<evidence type="ECO:0000256" key="7">
    <source>
        <dbReference type="ARBA" id="ARBA00023136"/>
    </source>
</evidence>
<proteinExistence type="predicted"/>
<gene>
    <name evidence="11" type="ORF">ILEXP_LOCUS15150</name>
</gene>
<dbReference type="PANTHER" id="PTHR27000">
    <property type="entry name" value="LEUCINE-RICH REPEAT RECEPTOR-LIKE PROTEIN KINASE FAMILY PROTEIN-RELATED"/>
    <property type="match status" value="1"/>
</dbReference>
<evidence type="ECO:0000256" key="5">
    <source>
        <dbReference type="ARBA" id="ARBA00022737"/>
    </source>
</evidence>
<dbReference type="EMBL" id="CAUOFW020001661">
    <property type="protein sequence ID" value="CAK9147266.1"/>
    <property type="molecule type" value="Genomic_DNA"/>
</dbReference>
<comment type="caution">
    <text evidence="11">The sequence shown here is derived from an EMBL/GenBank/DDBJ whole genome shotgun (WGS) entry which is preliminary data.</text>
</comment>
<feature type="domain" description="Disease resistance R13L4/SHOC-2-like LRR" evidence="10">
    <location>
        <begin position="21"/>
        <end position="155"/>
    </location>
</feature>
<accession>A0ABC8RT19</accession>
<keyword evidence="9" id="KW-0325">Glycoprotein</keyword>
<dbReference type="GO" id="GO:0006952">
    <property type="term" value="P:defense response"/>
    <property type="evidence" value="ECO:0007669"/>
    <property type="project" value="UniProtKB-ARBA"/>
</dbReference>
<dbReference type="PANTHER" id="PTHR27000:SF439">
    <property type="entry name" value="RECEPTOR-LIKE PROTEIN KINASE 7"/>
    <property type="match status" value="1"/>
</dbReference>
<dbReference type="GO" id="GO:0009791">
    <property type="term" value="P:post-embryonic development"/>
    <property type="evidence" value="ECO:0007669"/>
    <property type="project" value="UniProtKB-ARBA"/>
</dbReference>
<dbReference type="FunFam" id="3.80.10.10:FF:000453">
    <property type="entry name" value="Leucine-rich receptor-like protein kinase family protein"/>
    <property type="match status" value="1"/>
</dbReference>
<evidence type="ECO:0000256" key="8">
    <source>
        <dbReference type="ARBA" id="ARBA00023170"/>
    </source>
</evidence>
<dbReference type="SUPFAM" id="SSF52058">
    <property type="entry name" value="L domain-like"/>
    <property type="match status" value="1"/>
</dbReference>
<evidence type="ECO:0000256" key="2">
    <source>
        <dbReference type="ARBA" id="ARBA00022614"/>
    </source>
</evidence>
<evidence type="ECO:0000256" key="4">
    <source>
        <dbReference type="ARBA" id="ARBA00022729"/>
    </source>
</evidence>
<keyword evidence="8" id="KW-0675">Receptor</keyword>
<protein>
    <recommendedName>
        <fullName evidence="10">Disease resistance R13L4/SHOC-2-like LRR domain-containing protein</fullName>
    </recommendedName>
</protein>
<keyword evidence="2" id="KW-0433">Leucine-rich repeat</keyword>
<dbReference type="Proteomes" id="UP001642360">
    <property type="component" value="Unassembled WGS sequence"/>
</dbReference>
<dbReference type="Gene3D" id="3.80.10.10">
    <property type="entry name" value="Ribonuclease Inhibitor"/>
    <property type="match status" value="1"/>
</dbReference>
<dbReference type="GO" id="GO:0051707">
    <property type="term" value="P:response to other organism"/>
    <property type="evidence" value="ECO:0007669"/>
    <property type="project" value="UniProtKB-ARBA"/>
</dbReference>
<dbReference type="Pfam" id="PF23598">
    <property type="entry name" value="LRR_14"/>
    <property type="match status" value="1"/>
</dbReference>
<evidence type="ECO:0000256" key="6">
    <source>
        <dbReference type="ARBA" id="ARBA00022989"/>
    </source>
</evidence>
<sequence length="201" mass="22374">MNGLMYLHMNNSEFSEIFPWDSLNNMTGLAVLSLGGDNPFDRTPFPKEVLKLTQLNWLYLSNCSIEGQIPKEIGNLSEFINLELSLNSIYGEIPVEITKLSNLWQLELFQNGLNGTLPVGFGNLTSLKMFDASNNYLTGDLSEVRLLNQLGVVEISPVIAYLSGIILVVGHQNGRRAVDRPMGGDELLGERVDGLREKKMK</sequence>
<keyword evidence="5" id="KW-0677">Repeat</keyword>
<evidence type="ECO:0000256" key="1">
    <source>
        <dbReference type="ARBA" id="ARBA00004479"/>
    </source>
</evidence>
<dbReference type="GO" id="GO:0016020">
    <property type="term" value="C:membrane"/>
    <property type="evidence" value="ECO:0007669"/>
    <property type="project" value="UniProtKB-SubCell"/>
</dbReference>
<evidence type="ECO:0000256" key="9">
    <source>
        <dbReference type="ARBA" id="ARBA00023180"/>
    </source>
</evidence>
<evidence type="ECO:0000256" key="3">
    <source>
        <dbReference type="ARBA" id="ARBA00022692"/>
    </source>
</evidence>
<dbReference type="InterPro" id="IPR055414">
    <property type="entry name" value="LRR_R13L4/SHOC2-like"/>
</dbReference>
<keyword evidence="3" id="KW-0812">Transmembrane</keyword>
<evidence type="ECO:0000313" key="12">
    <source>
        <dbReference type="Proteomes" id="UP001642360"/>
    </source>
</evidence>
<dbReference type="InterPro" id="IPR032675">
    <property type="entry name" value="LRR_dom_sf"/>
</dbReference>
<keyword evidence="7" id="KW-0472">Membrane</keyword>
<comment type="subcellular location">
    <subcellularLocation>
        <location evidence="1">Membrane</location>
        <topology evidence="1">Single-pass type I membrane protein</topology>
    </subcellularLocation>
</comment>
<reference evidence="11 12" key="1">
    <citation type="submission" date="2024-02" db="EMBL/GenBank/DDBJ databases">
        <authorList>
            <person name="Vignale AGUSTIN F."/>
            <person name="Sosa J E."/>
            <person name="Modenutti C."/>
        </authorList>
    </citation>
    <scope>NUCLEOTIDE SEQUENCE [LARGE SCALE GENOMIC DNA]</scope>
</reference>
<name>A0ABC8RT19_9AQUA</name>
<evidence type="ECO:0000313" key="11">
    <source>
        <dbReference type="EMBL" id="CAK9147266.1"/>
    </source>
</evidence>
<organism evidence="11 12">
    <name type="scientific">Ilex paraguariensis</name>
    <name type="common">yerba mate</name>
    <dbReference type="NCBI Taxonomy" id="185542"/>
    <lineage>
        <taxon>Eukaryota</taxon>
        <taxon>Viridiplantae</taxon>
        <taxon>Streptophyta</taxon>
        <taxon>Embryophyta</taxon>
        <taxon>Tracheophyta</taxon>
        <taxon>Spermatophyta</taxon>
        <taxon>Magnoliopsida</taxon>
        <taxon>eudicotyledons</taxon>
        <taxon>Gunneridae</taxon>
        <taxon>Pentapetalae</taxon>
        <taxon>asterids</taxon>
        <taxon>campanulids</taxon>
        <taxon>Aquifoliales</taxon>
        <taxon>Aquifoliaceae</taxon>
        <taxon>Ilex</taxon>
    </lineage>
</organism>
<keyword evidence="12" id="KW-1185">Reference proteome</keyword>
<keyword evidence="6" id="KW-1133">Transmembrane helix</keyword>
<dbReference type="AlphaFoldDB" id="A0ABC8RT19"/>
<evidence type="ECO:0000259" key="10">
    <source>
        <dbReference type="Pfam" id="PF23598"/>
    </source>
</evidence>
<keyword evidence="4" id="KW-0732">Signal</keyword>